<reference evidence="7" key="1">
    <citation type="journal article" date="2019" name="Int. J. Syst. Evol. Microbiol.">
        <title>The Global Catalogue of Microorganisms (GCM) 10K type strain sequencing project: providing services to taxonomists for standard genome sequencing and annotation.</title>
        <authorList>
            <consortium name="The Broad Institute Genomics Platform"/>
            <consortium name="The Broad Institute Genome Sequencing Center for Infectious Disease"/>
            <person name="Wu L."/>
            <person name="Ma J."/>
        </authorList>
    </citation>
    <scope>NUCLEOTIDE SEQUENCE [LARGE SCALE GENOMIC DNA]</scope>
    <source>
        <strain evidence="7">CCUG 55854</strain>
    </source>
</reference>
<dbReference type="PRINTS" id="PR01033">
    <property type="entry name" value="PHYTOCHROME"/>
</dbReference>
<dbReference type="SMART" id="SM00065">
    <property type="entry name" value="GAF"/>
    <property type="match status" value="1"/>
</dbReference>
<dbReference type="Pfam" id="PF01590">
    <property type="entry name" value="GAF"/>
    <property type="match status" value="1"/>
</dbReference>
<dbReference type="InterPro" id="IPR029016">
    <property type="entry name" value="GAF-like_dom_sf"/>
</dbReference>
<dbReference type="InterPro" id="IPR016132">
    <property type="entry name" value="Phyto_chromo_attachment"/>
</dbReference>
<dbReference type="SUPFAM" id="SSF55785">
    <property type="entry name" value="PYP-like sensor domain (PAS domain)"/>
    <property type="match status" value="2"/>
</dbReference>
<dbReference type="InterPro" id="IPR013654">
    <property type="entry name" value="PAS_2"/>
</dbReference>
<keyword evidence="1" id="KW-0600">Photoreceptor protein</keyword>
<dbReference type="InterPro" id="IPR035965">
    <property type="entry name" value="PAS-like_dom_sf"/>
</dbReference>
<keyword evidence="7" id="KW-1185">Reference proteome</keyword>
<protein>
    <submittedName>
        <fullName evidence="6">GAF domain-containing protein</fullName>
    </submittedName>
</protein>
<keyword evidence="2" id="KW-0716">Sensory transduction</keyword>
<evidence type="ECO:0000313" key="7">
    <source>
        <dbReference type="Proteomes" id="UP001597033"/>
    </source>
</evidence>
<gene>
    <name evidence="6" type="ORF">ACFQ2N_08760</name>
</gene>
<dbReference type="EMBL" id="JBHTKN010000005">
    <property type="protein sequence ID" value="MFD1042440.1"/>
    <property type="molecule type" value="Genomic_DNA"/>
</dbReference>
<evidence type="ECO:0000256" key="3">
    <source>
        <dbReference type="ARBA" id="ARBA00022991"/>
    </source>
</evidence>
<keyword evidence="3" id="KW-0157">Chromophore</keyword>
<dbReference type="Gene3D" id="3.30.450.20">
    <property type="entry name" value="PAS domain"/>
    <property type="match status" value="2"/>
</dbReference>
<dbReference type="RefSeq" id="WP_162375994.1">
    <property type="nucleotide sequence ID" value="NZ_JBHTKN010000005.1"/>
</dbReference>
<evidence type="ECO:0000259" key="5">
    <source>
        <dbReference type="PROSITE" id="PS50046"/>
    </source>
</evidence>
<evidence type="ECO:0000256" key="1">
    <source>
        <dbReference type="ARBA" id="ARBA00022543"/>
    </source>
</evidence>
<dbReference type="Gene3D" id="3.30.450.40">
    <property type="match status" value="1"/>
</dbReference>
<dbReference type="InterPro" id="IPR003018">
    <property type="entry name" value="GAF"/>
</dbReference>
<dbReference type="PROSITE" id="PS50046">
    <property type="entry name" value="PHYTOCHROME_2"/>
    <property type="match status" value="1"/>
</dbReference>
<dbReference type="Proteomes" id="UP001597033">
    <property type="component" value="Unassembled WGS sequence"/>
</dbReference>
<evidence type="ECO:0000313" key="6">
    <source>
        <dbReference type="EMBL" id="MFD1042440.1"/>
    </source>
</evidence>
<name>A0ABW3LWU1_9GAMM</name>
<sequence>MTGPPDLDACAREPIHIPGSIQPHGVLLVVDPADGRVLQASANACAVLTDGVGRVAGEQFGALLQVDPGQAAWLRPTEGVVHVPVAPCTLVQTGDIGWNAVWHLYPRHWLLELEPARGASSLALTDALRAQRQIDRAGSIALAAHHAAAEIRALTGYDRVMVYRFDEHWHGDVIAEVHRAGLESYLGLHYPASDIPVQARALYLRMRVRQIVDVGYVPVPIEPLLDPRDGQPVDLSDVAVRSVSPVHCEYLANMGVAATLVASLVVNNQLWGLVACHHYQPRFIDAPLRDACEAISQALAARVGSLAAIERLADEEVLLTVREKLITAFSEAEAFTPEILDGLAPHLIDVVDADGVAVFHGDRVSRHGALPDEASLARIREAMEAAASARAGDATGVLHVDAIGEAFPQLADLAPDAAGLVYVPLAPKARSALLWTRREQVRTVNWAGNPALSKLADIPGAGLSPRKSFELWQDIVRGRARPWSPLHLESARSLRLLIELMERKRDRQDLALMEATLTHMRHGVAIIERAGSPASSRLAFANPAFARASGSGTTALIGQALASLEPVLSASMAAARVEQRLGENRAFGECLPLQRDDGVLRDWLFEFEPLQAGDDAQHWLLQLREADPRPEVGR</sequence>
<dbReference type="PANTHER" id="PTHR43065:SF42">
    <property type="entry name" value="TWO-COMPONENT SENSOR PPRA"/>
    <property type="match status" value="1"/>
</dbReference>
<evidence type="ECO:0000256" key="2">
    <source>
        <dbReference type="ARBA" id="ARBA00022606"/>
    </source>
</evidence>
<dbReference type="InterPro" id="IPR001294">
    <property type="entry name" value="Phytochrome"/>
</dbReference>
<keyword evidence="4" id="KW-0675">Receptor</keyword>
<dbReference type="InterPro" id="IPR043150">
    <property type="entry name" value="Phytochrome_PHY_sf"/>
</dbReference>
<dbReference type="SUPFAM" id="SSF55781">
    <property type="entry name" value="GAF domain-like"/>
    <property type="match status" value="2"/>
</dbReference>
<accession>A0ABW3LWU1</accession>
<dbReference type="Pfam" id="PF08446">
    <property type="entry name" value="PAS_2"/>
    <property type="match status" value="1"/>
</dbReference>
<dbReference type="PANTHER" id="PTHR43065">
    <property type="entry name" value="SENSOR HISTIDINE KINASE"/>
    <property type="match status" value="1"/>
</dbReference>
<proteinExistence type="predicted"/>
<dbReference type="Pfam" id="PF00360">
    <property type="entry name" value="PHY"/>
    <property type="match status" value="1"/>
</dbReference>
<comment type="caution">
    <text evidence="6">The sequence shown here is derived from an EMBL/GenBank/DDBJ whole genome shotgun (WGS) entry which is preliminary data.</text>
</comment>
<dbReference type="Gene3D" id="3.30.450.270">
    <property type="match status" value="1"/>
</dbReference>
<dbReference type="InterPro" id="IPR013515">
    <property type="entry name" value="Phytochrome_cen-reg"/>
</dbReference>
<feature type="domain" description="Phytochrome chromophore attachment site" evidence="5">
    <location>
        <begin position="139"/>
        <end position="297"/>
    </location>
</feature>
<organism evidence="6 7">
    <name type="scientific">Pseudoxanthomonas kaohsiungensis</name>
    <dbReference type="NCBI Taxonomy" id="283923"/>
    <lineage>
        <taxon>Bacteria</taxon>
        <taxon>Pseudomonadati</taxon>
        <taxon>Pseudomonadota</taxon>
        <taxon>Gammaproteobacteria</taxon>
        <taxon>Lysobacterales</taxon>
        <taxon>Lysobacteraceae</taxon>
        <taxon>Pseudoxanthomonas</taxon>
    </lineage>
</organism>
<evidence type="ECO:0000256" key="4">
    <source>
        <dbReference type="ARBA" id="ARBA00023170"/>
    </source>
</evidence>